<evidence type="ECO:0000256" key="2">
    <source>
        <dbReference type="SAM" id="Phobius"/>
    </source>
</evidence>
<keyword evidence="2" id="KW-0472">Membrane</keyword>
<accession>A0ABV8IX41</accession>
<evidence type="ECO:0000256" key="1">
    <source>
        <dbReference type="SAM" id="MobiDB-lite"/>
    </source>
</evidence>
<sequence>MRLDMHELLDAARAGDPPMRRSTDDFVAGGRRREARRRLTLAGSAAGLVLAVAAAAVVPQVIAGNGTVSAADQGSARFPVTAFDHTLTAYTVGDLEVGDPVNVTPGYQQARIHRSGTKAPFDHGDGTTEQIPVSHSVLTVYRDGVFDPAQFRHAESVRIGDAQGLHSSADNALAWQYSPDAWAVVQSAGDDLSRADMIRVATGLHPGPGRPATLPWRMSYLPPGYHLTSMGVTGDDELTGAHLQRGAARFTRETEDYSDLTQPLTGDSVTSLRVRVYPGWISREELIPTTEVAGGPSGSPSYGQSFDPSMWPSFAQSYEPSFGPSAGPAMPDDQPFCAPAGNACYRLSSGGKYVIEASSNAGESTDELVQVLRGMRLDDPGDSGTWTELGDAVPGVDR</sequence>
<dbReference type="Proteomes" id="UP001595867">
    <property type="component" value="Unassembled WGS sequence"/>
</dbReference>
<keyword evidence="4" id="KW-1185">Reference proteome</keyword>
<gene>
    <name evidence="3" type="ORF">ACFO0C_28290</name>
</gene>
<comment type="caution">
    <text evidence="3">The sequence shown here is derived from an EMBL/GenBank/DDBJ whole genome shotgun (WGS) entry which is preliminary data.</text>
</comment>
<proteinExistence type="predicted"/>
<keyword evidence="2" id="KW-0812">Transmembrane</keyword>
<organism evidence="3 4">
    <name type="scientific">Actinoplanes subglobosus</name>
    <dbReference type="NCBI Taxonomy" id="1547892"/>
    <lineage>
        <taxon>Bacteria</taxon>
        <taxon>Bacillati</taxon>
        <taxon>Actinomycetota</taxon>
        <taxon>Actinomycetes</taxon>
        <taxon>Micromonosporales</taxon>
        <taxon>Micromonosporaceae</taxon>
        <taxon>Actinoplanes</taxon>
    </lineage>
</organism>
<feature type="transmembrane region" description="Helical" evidence="2">
    <location>
        <begin position="39"/>
        <end position="58"/>
    </location>
</feature>
<dbReference type="EMBL" id="JBHSBL010000019">
    <property type="protein sequence ID" value="MFC4068849.1"/>
    <property type="molecule type" value="Genomic_DNA"/>
</dbReference>
<keyword evidence="2" id="KW-1133">Transmembrane helix</keyword>
<evidence type="ECO:0000313" key="3">
    <source>
        <dbReference type="EMBL" id="MFC4068849.1"/>
    </source>
</evidence>
<evidence type="ECO:0000313" key="4">
    <source>
        <dbReference type="Proteomes" id="UP001595867"/>
    </source>
</evidence>
<dbReference type="RefSeq" id="WP_378069734.1">
    <property type="nucleotide sequence ID" value="NZ_JBHSBL010000019.1"/>
</dbReference>
<reference evidence="4" key="1">
    <citation type="journal article" date="2019" name="Int. J. Syst. Evol. Microbiol.">
        <title>The Global Catalogue of Microorganisms (GCM) 10K type strain sequencing project: providing services to taxonomists for standard genome sequencing and annotation.</title>
        <authorList>
            <consortium name="The Broad Institute Genomics Platform"/>
            <consortium name="The Broad Institute Genome Sequencing Center for Infectious Disease"/>
            <person name="Wu L."/>
            <person name="Ma J."/>
        </authorList>
    </citation>
    <scope>NUCLEOTIDE SEQUENCE [LARGE SCALE GENOMIC DNA]</scope>
    <source>
        <strain evidence="4">TBRC 5832</strain>
    </source>
</reference>
<name>A0ABV8IX41_9ACTN</name>
<protein>
    <submittedName>
        <fullName evidence="3">Uncharacterized protein</fullName>
    </submittedName>
</protein>
<feature type="region of interest" description="Disordered" evidence="1">
    <location>
        <begin position="379"/>
        <end position="398"/>
    </location>
</feature>